<evidence type="ECO:0000313" key="4">
    <source>
        <dbReference type="Proteomes" id="UP000002139"/>
    </source>
</evidence>
<dbReference type="OrthoDB" id="5496523at2"/>
<keyword evidence="4" id="KW-1185">Reference proteome</keyword>
<sequence length="265" mass="28820">MPLARHAAAACALALALGPLAAAPSAQGKPKVRYHQDWAKHPSARYAAMSAEQCRAALTQRKIAFEPVQRAPGVLAPVRLMQGVGGVLYRTALPAHQRAGNPHDVFDCRLALALSDFSRILRAHDIDEVLMFSAWRPPARMWPEGRLATRHPGGLAIDPYRFIKERVGGGFAEDWLEVERDFVGRRGAPVCGERARPTAGRPCGAGKGAGSGPPADAAARELRSIVCEAVDQHIFTSILTPNYDRAHKNHLHLEVTPGVQWHLVR</sequence>
<feature type="region of interest" description="Disordered" evidence="1">
    <location>
        <begin position="193"/>
        <end position="216"/>
    </location>
</feature>
<feature type="chain" id="PRO_5002735927" description="Extensin-like C-terminal domain-containing protein" evidence="2">
    <location>
        <begin position="23"/>
        <end position="265"/>
    </location>
</feature>
<organism evidence="3 4">
    <name type="scientific">Sorangium cellulosum (strain So ce56)</name>
    <name type="common">Polyangium cellulosum (strain So ce56)</name>
    <dbReference type="NCBI Taxonomy" id="448385"/>
    <lineage>
        <taxon>Bacteria</taxon>
        <taxon>Pseudomonadati</taxon>
        <taxon>Myxococcota</taxon>
        <taxon>Polyangia</taxon>
        <taxon>Polyangiales</taxon>
        <taxon>Polyangiaceae</taxon>
        <taxon>Sorangium</taxon>
    </lineage>
</organism>
<protein>
    <recommendedName>
        <fullName evidence="5">Extensin-like C-terminal domain-containing protein</fullName>
    </recommendedName>
</protein>
<dbReference type="KEGG" id="scl:sce0009"/>
<dbReference type="EMBL" id="AM746676">
    <property type="protein sequence ID" value="CAN90165.1"/>
    <property type="molecule type" value="Genomic_DNA"/>
</dbReference>
<name>A9GHV9_SORC5</name>
<evidence type="ECO:0000313" key="3">
    <source>
        <dbReference type="EMBL" id="CAN90165.1"/>
    </source>
</evidence>
<dbReference type="AlphaFoldDB" id="A9GHV9"/>
<dbReference type="RefSeq" id="WP_012232643.1">
    <property type="nucleotide sequence ID" value="NC_010162.1"/>
</dbReference>
<keyword evidence="2" id="KW-0732">Signal</keyword>
<proteinExistence type="predicted"/>
<evidence type="ECO:0008006" key="5">
    <source>
        <dbReference type="Google" id="ProtNLM"/>
    </source>
</evidence>
<dbReference type="BioCyc" id="SCEL448385:SCE_RS00045-MONOMER"/>
<gene>
    <name evidence="3" type="ordered locus">sce0009</name>
</gene>
<reference evidence="3 4" key="1">
    <citation type="journal article" date="2007" name="Nat. Biotechnol.">
        <title>Complete genome sequence of the myxobacterium Sorangium cellulosum.</title>
        <authorList>
            <person name="Schneiker S."/>
            <person name="Perlova O."/>
            <person name="Kaiser O."/>
            <person name="Gerth K."/>
            <person name="Alici A."/>
            <person name="Altmeyer M.O."/>
            <person name="Bartels D."/>
            <person name="Bekel T."/>
            <person name="Beyer S."/>
            <person name="Bode E."/>
            <person name="Bode H.B."/>
            <person name="Bolten C.J."/>
            <person name="Choudhuri J.V."/>
            <person name="Doss S."/>
            <person name="Elnakady Y.A."/>
            <person name="Frank B."/>
            <person name="Gaigalat L."/>
            <person name="Goesmann A."/>
            <person name="Groeger C."/>
            <person name="Gross F."/>
            <person name="Jelsbak L."/>
            <person name="Jelsbak L."/>
            <person name="Kalinowski J."/>
            <person name="Kegler C."/>
            <person name="Knauber T."/>
            <person name="Konietzny S."/>
            <person name="Kopp M."/>
            <person name="Krause L."/>
            <person name="Krug D."/>
            <person name="Linke B."/>
            <person name="Mahmud T."/>
            <person name="Martinez-Arias R."/>
            <person name="McHardy A.C."/>
            <person name="Merai M."/>
            <person name="Meyer F."/>
            <person name="Mormann S."/>
            <person name="Munoz-Dorado J."/>
            <person name="Perez J."/>
            <person name="Pradella S."/>
            <person name="Rachid S."/>
            <person name="Raddatz G."/>
            <person name="Rosenau F."/>
            <person name="Rueckert C."/>
            <person name="Sasse F."/>
            <person name="Scharfe M."/>
            <person name="Schuster S.C."/>
            <person name="Suen G."/>
            <person name="Treuner-Lange A."/>
            <person name="Velicer G.J."/>
            <person name="Vorholter F.-J."/>
            <person name="Weissman K.J."/>
            <person name="Welch R.D."/>
            <person name="Wenzel S.C."/>
            <person name="Whitworth D.E."/>
            <person name="Wilhelm S."/>
            <person name="Wittmann C."/>
            <person name="Bloecker H."/>
            <person name="Puehler A."/>
            <person name="Mueller R."/>
        </authorList>
    </citation>
    <scope>NUCLEOTIDE SEQUENCE [LARGE SCALE GENOMIC DNA]</scope>
    <source>
        <strain evidence="4">So ce56</strain>
    </source>
</reference>
<evidence type="ECO:0000256" key="2">
    <source>
        <dbReference type="SAM" id="SignalP"/>
    </source>
</evidence>
<dbReference type="Proteomes" id="UP000002139">
    <property type="component" value="Chromosome"/>
</dbReference>
<accession>A9GHV9</accession>
<dbReference type="HOGENOM" id="CLU_1049311_0_0_7"/>
<evidence type="ECO:0000256" key="1">
    <source>
        <dbReference type="SAM" id="MobiDB-lite"/>
    </source>
</evidence>
<feature type="signal peptide" evidence="2">
    <location>
        <begin position="1"/>
        <end position="22"/>
    </location>
</feature>
<dbReference type="eggNOG" id="COG3921">
    <property type="taxonomic scope" value="Bacteria"/>
</dbReference>